<proteinExistence type="predicted"/>
<feature type="transmembrane region" description="Helical" evidence="1">
    <location>
        <begin position="50"/>
        <end position="73"/>
    </location>
</feature>
<keyword evidence="1" id="KW-1133">Transmembrane helix</keyword>
<dbReference type="EMBL" id="JAFEJA010000001">
    <property type="protein sequence ID" value="MBM9620325.1"/>
    <property type="molecule type" value="Genomic_DNA"/>
</dbReference>
<keyword evidence="3" id="KW-1185">Reference proteome</keyword>
<feature type="transmembrane region" description="Helical" evidence="1">
    <location>
        <begin position="80"/>
        <end position="102"/>
    </location>
</feature>
<keyword evidence="1" id="KW-0472">Membrane</keyword>
<dbReference type="PROSITE" id="PS51257">
    <property type="entry name" value="PROKAR_LIPOPROTEIN"/>
    <property type="match status" value="1"/>
</dbReference>
<name>A0ABS2UUC6_9ACTN</name>
<sequence>MITVDRTSRTGCLGLALAALGACVAVLSWAPLARVSVHGGFEQQHRDLSVLWIDLPLVALGGALVPLAVWLLVVRTTGRAVPALLAAVAAGALGVWGLTSWWEPYDRPEFPYVDTGLARTGQGPGA</sequence>
<evidence type="ECO:0000256" key="1">
    <source>
        <dbReference type="SAM" id="Phobius"/>
    </source>
</evidence>
<dbReference type="RefSeq" id="WP_205374330.1">
    <property type="nucleotide sequence ID" value="NZ_JAFEJA010000001.1"/>
</dbReference>
<evidence type="ECO:0000313" key="2">
    <source>
        <dbReference type="EMBL" id="MBM9620325.1"/>
    </source>
</evidence>
<gene>
    <name evidence="2" type="ORF">JE024_16575</name>
</gene>
<feature type="transmembrane region" description="Helical" evidence="1">
    <location>
        <begin position="12"/>
        <end position="30"/>
    </location>
</feature>
<dbReference type="Proteomes" id="UP000664109">
    <property type="component" value="Unassembled WGS sequence"/>
</dbReference>
<organism evidence="2 3">
    <name type="scientific">Streptomyces zhihengii</name>
    <dbReference type="NCBI Taxonomy" id="1818004"/>
    <lineage>
        <taxon>Bacteria</taxon>
        <taxon>Bacillati</taxon>
        <taxon>Actinomycetota</taxon>
        <taxon>Actinomycetes</taxon>
        <taxon>Kitasatosporales</taxon>
        <taxon>Streptomycetaceae</taxon>
        <taxon>Streptomyces</taxon>
    </lineage>
</organism>
<comment type="caution">
    <text evidence="2">The sequence shown here is derived from an EMBL/GenBank/DDBJ whole genome shotgun (WGS) entry which is preliminary data.</text>
</comment>
<accession>A0ABS2UUC6</accession>
<evidence type="ECO:0000313" key="3">
    <source>
        <dbReference type="Proteomes" id="UP000664109"/>
    </source>
</evidence>
<reference evidence="2 3" key="1">
    <citation type="journal article" date="2016" name="Arch. Microbiol.">
        <title>Streptomyces zhihengii sp. nov., isolated from rhizospheric soil of Psammosilene tunicoides.</title>
        <authorList>
            <person name="Huang M.J."/>
            <person name="Fei J.J."/>
            <person name="Salam N."/>
            <person name="Kim C.J."/>
            <person name="Hozzein W.N."/>
            <person name="Xiao M."/>
            <person name="Huang H.Q."/>
            <person name="Li W.J."/>
        </authorList>
    </citation>
    <scope>NUCLEOTIDE SEQUENCE [LARGE SCALE GENOMIC DNA]</scope>
    <source>
        <strain evidence="2 3">YIM T102</strain>
    </source>
</reference>
<protein>
    <recommendedName>
        <fullName evidence="4">DUF1648 domain-containing protein</fullName>
    </recommendedName>
</protein>
<evidence type="ECO:0008006" key="4">
    <source>
        <dbReference type="Google" id="ProtNLM"/>
    </source>
</evidence>
<keyword evidence="1" id="KW-0812">Transmembrane</keyword>